<accession>A0A511KMI1</accession>
<dbReference type="InterPro" id="IPR007052">
    <property type="entry name" value="CS_dom"/>
</dbReference>
<keyword evidence="1" id="KW-0479">Metal-binding</keyword>
<reference evidence="7 8" key="1">
    <citation type="submission" date="2019-07" db="EMBL/GenBank/DDBJ databases">
        <title>Rhodotorula toruloides NBRC10032 genome sequencing.</title>
        <authorList>
            <person name="Shida Y."/>
            <person name="Takaku H."/>
            <person name="Ogasawara W."/>
            <person name="Mori K."/>
        </authorList>
    </citation>
    <scope>NUCLEOTIDE SEQUENCE [LARGE SCALE GENOMIC DNA]</scope>
    <source>
        <strain evidence="7 8">NBRC10032</strain>
    </source>
</reference>
<evidence type="ECO:0000313" key="7">
    <source>
        <dbReference type="EMBL" id="GEM11580.1"/>
    </source>
</evidence>
<dbReference type="InterPro" id="IPR007051">
    <property type="entry name" value="CHORD_dom"/>
</dbReference>
<dbReference type="SUPFAM" id="SSF49764">
    <property type="entry name" value="HSP20-like chaperones"/>
    <property type="match status" value="1"/>
</dbReference>
<comment type="caution">
    <text evidence="7">The sequence shown here is derived from an EMBL/GenBank/DDBJ whole genome shotgun (WGS) entry which is preliminary data.</text>
</comment>
<evidence type="ECO:0000256" key="1">
    <source>
        <dbReference type="ARBA" id="ARBA00022723"/>
    </source>
</evidence>
<organism evidence="7 8">
    <name type="scientific">Rhodotorula toruloides</name>
    <name type="common">Yeast</name>
    <name type="synonym">Rhodosporidium toruloides</name>
    <dbReference type="NCBI Taxonomy" id="5286"/>
    <lineage>
        <taxon>Eukaryota</taxon>
        <taxon>Fungi</taxon>
        <taxon>Dikarya</taxon>
        <taxon>Basidiomycota</taxon>
        <taxon>Pucciniomycotina</taxon>
        <taxon>Microbotryomycetes</taxon>
        <taxon>Sporidiobolales</taxon>
        <taxon>Sporidiobolaceae</taxon>
        <taxon>Rhodotorula</taxon>
    </lineage>
</organism>
<feature type="domain" description="CHORD" evidence="6">
    <location>
        <begin position="152"/>
        <end position="214"/>
    </location>
</feature>
<dbReference type="CDD" id="cd06466">
    <property type="entry name" value="p23_CS_SGT1_like"/>
    <property type="match status" value="1"/>
</dbReference>
<gene>
    <name evidence="7" type="ORF">Rt10032_c16g5597</name>
</gene>
<dbReference type="GO" id="GO:0046872">
    <property type="term" value="F:metal ion binding"/>
    <property type="evidence" value="ECO:0007669"/>
    <property type="project" value="UniProtKB-KW"/>
</dbReference>
<dbReference type="PANTHER" id="PTHR46983:SF3">
    <property type="entry name" value="CHPADIPLOID STATE MAINTENANCE PROTEIN CHPA"/>
    <property type="match status" value="1"/>
</dbReference>
<evidence type="ECO:0000313" key="8">
    <source>
        <dbReference type="Proteomes" id="UP000321518"/>
    </source>
</evidence>
<dbReference type="Pfam" id="PF04968">
    <property type="entry name" value="CHORD"/>
    <property type="match status" value="2"/>
</dbReference>
<proteinExistence type="predicted"/>
<evidence type="ECO:0000256" key="3">
    <source>
        <dbReference type="ARBA" id="ARBA00022833"/>
    </source>
</evidence>
<dbReference type="AlphaFoldDB" id="A0A511KMI1"/>
<feature type="region of interest" description="Disordered" evidence="4">
    <location>
        <begin position="66"/>
        <end position="142"/>
    </location>
</feature>
<dbReference type="InterPro" id="IPR039790">
    <property type="entry name" value="CHRD1"/>
</dbReference>
<keyword evidence="3" id="KW-0862">Zinc</keyword>
<dbReference type="Gene3D" id="4.10.1130.20">
    <property type="match status" value="2"/>
</dbReference>
<evidence type="ECO:0000256" key="4">
    <source>
        <dbReference type="SAM" id="MobiDB-lite"/>
    </source>
</evidence>
<protein>
    <submittedName>
        <fullName evidence="7">CORD and CS domain containing protein</fullName>
    </submittedName>
</protein>
<name>A0A511KMI1_RHOTO</name>
<dbReference type="InterPro" id="IPR008978">
    <property type="entry name" value="HSP20-like_chaperone"/>
</dbReference>
<dbReference type="Gene3D" id="2.60.40.790">
    <property type="match status" value="1"/>
</dbReference>
<dbReference type="Proteomes" id="UP000321518">
    <property type="component" value="Unassembled WGS sequence"/>
</dbReference>
<keyword evidence="2" id="KW-0677">Repeat</keyword>
<feature type="domain" description="CS" evidence="5">
    <location>
        <begin position="229"/>
        <end position="318"/>
    </location>
</feature>
<dbReference type="PROSITE" id="PS51401">
    <property type="entry name" value="CHORD"/>
    <property type="match status" value="2"/>
</dbReference>
<dbReference type="Pfam" id="PF04969">
    <property type="entry name" value="CS"/>
    <property type="match status" value="1"/>
</dbReference>
<evidence type="ECO:0000256" key="2">
    <source>
        <dbReference type="ARBA" id="ARBA00022737"/>
    </source>
</evidence>
<dbReference type="OrthoDB" id="1898560at2759"/>
<dbReference type="PANTHER" id="PTHR46983">
    <property type="entry name" value="CYSTEINE AND HISTIDINE-RICH DOMAIN-CONTAINING PROTEIN 1"/>
    <property type="match status" value="1"/>
</dbReference>
<evidence type="ECO:0000259" key="6">
    <source>
        <dbReference type="PROSITE" id="PS51401"/>
    </source>
</evidence>
<evidence type="ECO:0000259" key="5">
    <source>
        <dbReference type="PROSITE" id="PS51203"/>
    </source>
</evidence>
<dbReference type="PROSITE" id="PS51203">
    <property type="entry name" value="CS"/>
    <property type="match status" value="1"/>
</dbReference>
<feature type="domain" description="CHORD" evidence="6">
    <location>
        <begin position="6"/>
        <end position="68"/>
    </location>
</feature>
<sequence length="359" mass="39327">MTLATCTRRGCGKSFDPEQNGDADCSFHPGAPVFHEGLKSWSCCSDVNKPVTDFDDFMKLPTCATGSHSLEPAEPLKPVAEAEKTPSTTDVNGKEVYGAAVPQDSTAQNSSLPPLPPGPKIAHKEGPQKPQSTPYVEEQDDPEVEVKKGMRCKRKACGKEYEGEDRQDGECRYHAGVPIFHEGALRSKGYSCCKRRVLEFDEFLRIEGCRTGRHLFVGAKKEDDGKEELIDLRTDHYQTPRQVIVSVFGKQADKEASVVKFEAEAMHVDLVLPSRKRFAKSFPLYGPIDPSASSYKILGTKCEITLAKADARSWPSVTTLDPELADKFQIQLAFSAGGGRGTVGAKEMVLDQTNAAKLK</sequence>
<feature type="compositionally biased region" description="Polar residues" evidence="4">
    <location>
        <begin position="103"/>
        <end position="112"/>
    </location>
</feature>
<dbReference type="EMBL" id="BJWK01000016">
    <property type="protein sequence ID" value="GEM11580.1"/>
    <property type="molecule type" value="Genomic_DNA"/>
</dbReference>